<sequence length="156" mass="18215">MTLTGGVALTHYIQSNQELIKEILSSPEDLETIKYYLGLTNNSSHNCSNYFRLAIREYLGKVVSLDELSKIGVIKMNLPSYYPHAIDLRSYNSRYSIMHPAIAKMMALRHTYSTFFETDDFFDANKYWPENPKDKKFEMHYGSQKRRIAKIKQNQS</sequence>
<reference evidence="1" key="1">
    <citation type="submission" date="2019-08" db="EMBL/GenBank/DDBJ databases">
        <authorList>
            <person name="Kucharzyk K."/>
            <person name="Murdoch R.W."/>
            <person name="Higgins S."/>
            <person name="Loffler F."/>
        </authorList>
    </citation>
    <scope>NUCLEOTIDE SEQUENCE</scope>
</reference>
<dbReference type="EMBL" id="VSSQ01127947">
    <property type="protein sequence ID" value="MPN56979.1"/>
    <property type="molecule type" value="Genomic_DNA"/>
</dbReference>
<name>A0A645J2N0_9ZZZZ</name>
<evidence type="ECO:0000313" key="1">
    <source>
        <dbReference type="EMBL" id="MPN56979.1"/>
    </source>
</evidence>
<proteinExistence type="predicted"/>
<protein>
    <submittedName>
        <fullName evidence="1">Uncharacterized protein</fullName>
    </submittedName>
</protein>
<gene>
    <name evidence="1" type="ORF">SDC9_204673</name>
</gene>
<accession>A0A645J2N0</accession>
<comment type="caution">
    <text evidence="1">The sequence shown here is derived from an EMBL/GenBank/DDBJ whole genome shotgun (WGS) entry which is preliminary data.</text>
</comment>
<organism evidence="1">
    <name type="scientific">bioreactor metagenome</name>
    <dbReference type="NCBI Taxonomy" id="1076179"/>
    <lineage>
        <taxon>unclassified sequences</taxon>
        <taxon>metagenomes</taxon>
        <taxon>ecological metagenomes</taxon>
    </lineage>
</organism>
<dbReference type="AlphaFoldDB" id="A0A645J2N0"/>